<evidence type="ECO:0000256" key="3">
    <source>
        <dbReference type="ARBA" id="ARBA00022801"/>
    </source>
</evidence>
<keyword evidence="4" id="KW-0133">Cell shape</keyword>
<dbReference type="EC" id="3.4.-.-" evidence="10"/>
<evidence type="ECO:0000256" key="2">
    <source>
        <dbReference type="ARBA" id="ARBA00022729"/>
    </source>
</evidence>
<keyword evidence="2" id="KW-0732">Signal</keyword>
<keyword evidence="10" id="KW-0645">Protease</keyword>
<keyword evidence="6" id="KW-0961">Cell wall biogenesis/degradation</keyword>
<gene>
    <name evidence="10" type="ORF">ACFVZC_29805</name>
</gene>
<dbReference type="SUPFAM" id="SSF56601">
    <property type="entry name" value="beta-lactamase/transpeptidase-like"/>
    <property type="match status" value="1"/>
</dbReference>
<evidence type="ECO:0000256" key="6">
    <source>
        <dbReference type="ARBA" id="ARBA00023316"/>
    </source>
</evidence>
<dbReference type="GO" id="GO:0004180">
    <property type="term" value="F:carboxypeptidase activity"/>
    <property type="evidence" value="ECO:0007669"/>
    <property type="project" value="UniProtKB-KW"/>
</dbReference>
<evidence type="ECO:0000313" key="10">
    <source>
        <dbReference type="EMBL" id="MFF1277558.1"/>
    </source>
</evidence>
<evidence type="ECO:0000256" key="4">
    <source>
        <dbReference type="ARBA" id="ARBA00022960"/>
    </source>
</evidence>
<evidence type="ECO:0000259" key="9">
    <source>
        <dbReference type="Pfam" id="PF00768"/>
    </source>
</evidence>
<name>A0ABW6QFQ4_9ACTN</name>
<dbReference type="Pfam" id="PF00768">
    <property type="entry name" value="Peptidase_S11"/>
    <property type="match status" value="1"/>
</dbReference>
<keyword evidence="5" id="KW-0573">Peptidoglycan synthesis</keyword>
<proteinExistence type="inferred from homology"/>
<feature type="region of interest" description="Disordered" evidence="8">
    <location>
        <begin position="10"/>
        <end position="32"/>
    </location>
</feature>
<reference evidence="10 11" key="1">
    <citation type="submission" date="2024-09" db="EMBL/GenBank/DDBJ databases">
        <title>The Natural Products Discovery Center: Release of the First 8490 Sequenced Strains for Exploring Actinobacteria Biosynthetic Diversity.</title>
        <authorList>
            <person name="Kalkreuter E."/>
            <person name="Kautsar S.A."/>
            <person name="Yang D."/>
            <person name="Bader C.D."/>
            <person name="Teijaro C.N."/>
            <person name="Fluegel L."/>
            <person name="Davis C.M."/>
            <person name="Simpson J.R."/>
            <person name="Lauterbach L."/>
            <person name="Steele A.D."/>
            <person name="Gui C."/>
            <person name="Meng S."/>
            <person name="Li G."/>
            <person name="Viehrig K."/>
            <person name="Ye F."/>
            <person name="Su P."/>
            <person name="Kiefer A.F."/>
            <person name="Nichols A."/>
            <person name="Cepeda A.J."/>
            <person name="Yan W."/>
            <person name="Fan B."/>
            <person name="Jiang Y."/>
            <person name="Adhikari A."/>
            <person name="Zheng C.-J."/>
            <person name="Schuster L."/>
            <person name="Cowan T.M."/>
            <person name="Smanski M.J."/>
            <person name="Chevrette M.G."/>
            <person name="De Carvalho L.P.S."/>
            <person name="Shen B."/>
        </authorList>
    </citation>
    <scope>NUCLEOTIDE SEQUENCE [LARGE SCALE GENOMIC DNA]</scope>
    <source>
        <strain evidence="10 11">NPDC058328</strain>
    </source>
</reference>
<feature type="domain" description="Peptidase S11 D-alanyl-D-alanine carboxypeptidase A N-terminal" evidence="9">
    <location>
        <begin position="63"/>
        <end position="251"/>
    </location>
</feature>
<evidence type="ECO:0000256" key="1">
    <source>
        <dbReference type="ARBA" id="ARBA00007164"/>
    </source>
</evidence>
<comment type="caution">
    <text evidence="10">The sequence shown here is derived from an EMBL/GenBank/DDBJ whole genome shotgun (WGS) entry which is preliminary data.</text>
</comment>
<evidence type="ECO:0000256" key="8">
    <source>
        <dbReference type="SAM" id="MobiDB-lite"/>
    </source>
</evidence>
<evidence type="ECO:0000313" key="11">
    <source>
        <dbReference type="Proteomes" id="UP001601627"/>
    </source>
</evidence>
<dbReference type="EMBL" id="JBHVZQ010000038">
    <property type="protein sequence ID" value="MFF1277558.1"/>
    <property type="molecule type" value="Genomic_DNA"/>
</dbReference>
<protein>
    <submittedName>
        <fullName evidence="10">D-alanyl-D-alanine carboxypeptidase family protein</fullName>
        <ecNumber evidence="10">3.4.-.-</ecNumber>
    </submittedName>
</protein>
<dbReference type="InterPro" id="IPR001967">
    <property type="entry name" value="Peptidase_S11_N"/>
</dbReference>
<keyword evidence="10" id="KW-0121">Carboxypeptidase</keyword>
<keyword evidence="3 10" id="KW-0378">Hydrolase</keyword>
<evidence type="ECO:0000256" key="7">
    <source>
        <dbReference type="RuleBase" id="RU004016"/>
    </source>
</evidence>
<dbReference type="Proteomes" id="UP001601627">
    <property type="component" value="Unassembled WGS sequence"/>
</dbReference>
<comment type="similarity">
    <text evidence="1 7">Belongs to the peptidase S11 family.</text>
</comment>
<organism evidence="10 11">
    <name type="scientific">Streptomyces marokkonensis</name>
    <dbReference type="NCBI Taxonomy" id="324855"/>
    <lineage>
        <taxon>Bacteria</taxon>
        <taxon>Bacillati</taxon>
        <taxon>Actinomycetota</taxon>
        <taxon>Actinomycetes</taxon>
        <taxon>Kitasatosporales</taxon>
        <taxon>Streptomycetaceae</taxon>
        <taxon>Streptomyces</taxon>
    </lineage>
</organism>
<dbReference type="InterPro" id="IPR018044">
    <property type="entry name" value="Peptidase_S11"/>
</dbReference>
<dbReference type="RefSeq" id="WP_388239470.1">
    <property type="nucleotide sequence ID" value="NZ_JBHVZQ010000038.1"/>
</dbReference>
<accession>A0ABW6QFQ4</accession>
<dbReference type="InterPro" id="IPR012338">
    <property type="entry name" value="Beta-lactam/transpept-like"/>
</dbReference>
<dbReference type="PRINTS" id="PR00725">
    <property type="entry name" value="DADACBPTASE1"/>
</dbReference>
<evidence type="ECO:0000256" key="5">
    <source>
        <dbReference type="ARBA" id="ARBA00022984"/>
    </source>
</evidence>
<sequence>MVALGTTVVLTRDDSGSAPHQGSQGAVTVRGDGSLAEAVKDTAVSWPEDGQTAVKIEGESALGVRGEQQPVPVASLAKVMTAHVILTEHPLRPDEQGPLIAVDQQAANEVGVGGESTVPVRPDDTFSQRHMLELLLIPSGNNIARLLARWDSGTQEAFVEKMQSAARELSMDHSTYTGASGIEETTRSTATDQLRLAQQVMKNPVFRDIVASRTVTVPRVGPVGNTNSLLGTSGVIGLKTGSSTPAGGNLLWASEVRIGDKNRLMLGAVLHQQANTTAGEGLRAALDNSRALIDGLRSRLSSLRSEG</sequence>
<keyword evidence="11" id="KW-1185">Reference proteome</keyword>
<dbReference type="Gene3D" id="3.40.710.10">
    <property type="entry name" value="DD-peptidase/beta-lactamase superfamily"/>
    <property type="match status" value="1"/>
</dbReference>